<feature type="binding site" evidence="8">
    <location>
        <position position="356"/>
    </location>
    <ligand>
        <name>Na(+)</name>
        <dbReference type="ChEBI" id="CHEBI:29101"/>
        <label>1</label>
    </ligand>
</feature>
<keyword evidence="3 10" id="KW-0813">Transport</keyword>
<keyword evidence="5 10" id="KW-0769">Symport</keyword>
<feature type="binding site" evidence="8">
    <location>
        <position position="101"/>
    </location>
    <ligand>
        <name>Na(+)</name>
        <dbReference type="ChEBI" id="CHEBI:29101"/>
        <label>1</label>
    </ligand>
</feature>
<dbReference type="InterPro" id="IPR000175">
    <property type="entry name" value="Na/ntran_symport"/>
</dbReference>
<accession>A0AAW0UUA4</accession>
<keyword evidence="7 12" id="KW-0472">Membrane</keyword>
<dbReference type="GO" id="GO:0015179">
    <property type="term" value="F:L-amino acid transmembrane transporter activity"/>
    <property type="evidence" value="ECO:0007669"/>
    <property type="project" value="TreeGrafter"/>
</dbReference>
<proteinExistence type="inferred from homology"/>
<feature type="transmembrane region" description="Helical" evidence="12">
    <location>
        <begin position="302"/>
        <end position="322"/>
    </location>
</feature>
<gene>
    <name evidence="13" type="ORF">O3P69_000753</name>
</gene>
<dbReference type="GO" id="GO:0005283">
    <property type="term" value="F:amino acid:sodium symporter activity"/>
    <property type="evidence" value="ECO:0007669"/>
    <property type="project" value="TreeGrafter"/>
</dbReference>
<evidence type="ECO:0000256" key="11">
    <source>
        <dbReference type="SAM" id="MobiDB-lite"/>
    </source>
</evidence>
<evidence type="ECO:0000256" key="6">
    <source>
        <dbReference type="ARBA" id="ARBA00022989"/>
    </source>
</evidence>
<keyword evidence="6 12" id="KW-1133">Transmembrane helix</keyword>
<evidence type="ECO:0000313" key="13">
    <source>
        <dbReference type="EMBL" id="KAK8402576.1"/>
    </source>
</evidence>
<keyword evidence="9" id="KW-1015">Disulfide bond</keyword>
<dbReference type="PROSITE" id="PS50267">
    <property type="entry name" value="NA_NEUROTRAN_SYMP_3"/>
    <property type="match status" value="1"/>
</dbReference>
<dbReference type="InterPro" id="IPR037272">
    <property type="entry name" value="SNS_sf"/>
</dbReference>
<keyword evidence="4 10" id="KW-0812">Transmembrane</keyword>
<dbReference type="PANTHER" id="PTHR11616">
    <property type="entry name" value="SODIUM/CHLORIDE DEPENDENT TRANSPORTER"/>
    <property type="match status" value="1"/>
</dbReference>
<feature type="transmembrane region" description="Helical" evidence="12">
    <location>
        <begin position="382"/>
        <end position="406"/>
    </location>
</feature>
<dbReference type="SUPFAM" id="SSF161070">
    <property type="entry name" value="SNF-like"/>
    <property type="match status" value="1"/>
</dbReference>
<dbReference type="GO" id="GO:0005886">
    <property type="term" value="C:plasma membrane"/>
    <property type="evidence" value="ECO:0007669"/>
    <property type="project" value="TreeGrafter"/>
</dbReference>
<feature type="transmembrane region" description="Helical" evidence="12">
    <location>
        <begin position="442"/>
        <end position="463"/>
    </location>
</feature>
<comment type="similarity">
    <text evidence="2 10">Belongs to the sodium:neurotransmitter symporter (SNF) (TC 2.A.22) family.</text>
</comment>
<evidence type="ECO:0000256" key="9">
    <source>
        <dbReference type="PIRSR" id="PIRSR600175-2"/>
    </source>
</evidence>
<comment type="caution">
    <text evidence="13">The sequence shown here is derived from an EMBL/GenBank/DDBJ whole genome shotgun (WGS) entry which is preliminary data.</text>
</comment>
<feature type="transmembrane region" description="Helical" evidence="12">
    <location>
        <begin position="163"/>
        <end position="182"/>
    </location>
</feature>
<name>A0AAW0UUA4_SCYPA</name>
<organism evidence="13 14">
    <name type="scientific">Scylla paramamosain</name>
    <name type="common">Mud crab</name>
    <dbReference type="NCBI Taxonomy" id="85552"/>
    <lineage>
        <taxon>Eukaryota</taxon>
        <taxon>Metazoa</taxon>
        <taxon>Ecdysozoa</taxon>
        <taxon>Arthropoda</taxon>
        <taxon>Crustacea</taxon>
        <taxon>Multicrustacea</taxon>
        <taxon>Malacostraca</taxon>
        <taxon>Eumalacostraca</taxon>
        <taxon>Eucarida</taxon>
        <taxon>Decapoda</taxon>
        <taxon>Pleocyemata</taxon>
        <taxon>Brachyura</taxon>
        <taxon>Eubrachyura</taxon>
        <taxon>Portunoidea</taxon>
        <taxon>Portunidae</taxon>
        <taxon>Portuninae</taxon>
        <taxon>Scylla</taxon>
    </lineage>
</organism>
<evidence type="ECO:0000256" key="8">
    <source>
        <dbReference type="PIRSR" id="PIRSR600175-1"/>
    </source>
</evidence>
<dbReference type="EMBL" id="JARAKH010000007">
    <property type="protein sequence ID" value="KAK8402576.1"/>
    <property type="molecule type" value="Genomic_DNA"/>
</dbReference>
<evidence type="ECO:0000313" key="14">
    <source>
        <dbReference type="Proteomes" id="UP001487740"/>
    </source>
</evidence>
<feature type="transmembrane region" description="Helical" evidence="12">
    <location>
        <begin position="353"/>
        <end position="370"/>
    </location>
</feature>
<keyword evidence="14" id="KW-1185">Reference proteome</keyword>
<dbReference type="PROSITE" id="PS00610">
    <property type="entry name" value="NA_NEUROTRAN_SYMP_1"/>
    <property type="match status" value="1"/>
</dbReference>
<dbReference type="PANTHER" id="PTHR11616:SF236">
    <property type="entry name" value="TRANSPORTER"/>
    <property type="match status" value="1"/>
</dbReference>
<protein>
    <recommendedName>
        <fullName evidence="10">Transporter</fullName>
    </recommendedName>
</protein>
<dbReference type="GO" id="GO:0089718">
    <property type="term" value="P:amino acid import across plasma membrane"/>
    <property type="evidence" value="ECO:0007669"/>
    <property type="project" value="TreeGrafter"/>
</dbReference>
<sequence length="674" mass="75112">MPSYSYKVNDPISPISYKQRTVSPPTSSPAGNGTAEQQTNGYAANGTEERWRQNYVPTPYESYKTNGTGSTQPMEAESGSSEDVGRGHWGSKAEFVLSCIGLSVGIGNVWRFPYLAYENGGAAFLFPYIILLVLIGKPMYLMETALGQYSQLGPMNVWRCAPVMQGVGFAMVILSLITAIYYNQLMAYTLYYMFASFASQVPWADCDPKWADENCFKVGGLYPCARYNLSGPTDTVNCTTKSESSATQFWQRGVLRLDKGGLREFGDIGEIQWDLTLCLLLSWVVVFLCLMKGVKSSGKAVYFTATFPYFILIALLVVGVRLEGAMKGLTFLFVPRWDELFSVNIWRKAAEQMFFSLSVSWGGLIMFGSYNKFRNKVHIDAFIVSSLDFITSLIASVAIFSVLGAMSHDLGIDIRNLAASGPGLAFIAYPEAISRTLPIPQLWSVLFFFMLFTLGLDSEFALLETVLTAIYDTFPRSRSHKIKLTGLLCVSCFLLAIPLCATLGQYIFSLMDTFGGGIGVLLIATFELIALHWVYGVRRFSDDLKFMIGYNPSMFWKVCWVFIAPVSLIVLFVYSVFIWENPTYNGVEYPDWGIAVGWFLAAISVGMIPLVFVLTFLKMLFTGKIRDLFKPASNWGPGCPEARKMLLASHANFDMNETKYGIDNPALDSRYYAQ</sequence>
<dbReference type="PRINTS" id="PR00176">
    <property type="entry name" value="NANEUSMPORT"/>
</dbReference>
<keyword evidence="8" id="KW-0479">Metal-binding</keyword>
<keyword evidence="8" id="KW-0915">Sodium</keyword>
<dbReference type="GO" id="GO:0046872">
    <property type="term" value="F:metal ion binding"/>
    <property type="evidence" value="ECO:0007669"/>
    <property type="project" value="UniProtKB-KW"/>
</dbReference>
<evidence type="ECO:0000256" key="1">
    <source>
        <dbReference type="ARBA" id="ARBA00004141"/>
    </source>
</evidence>
<feature type="disulfide bond" evidence="9">
    <location>
        <begin position="206"/>
        <end position="215"/>
    </location>
</feature>
<feature type="binding site" evidence="8">
    <location>
        <position position="108"/>
    </location>
    <ligand>
        <name>Na(+)</name>
        <dbReference type="ChEBI" id="CHEBI:29101"/>
        <label>1</label>
    </ligand>
</feature>
<dbReference type="GO" id="GO:0015187">
    <property type="term" value="F:glycine transmembrane transporter activity"/>
    <property type="evidence" value="ECO:0007669"/>
    <property type="project" value="TreeGrafter"/>
</dbReference>
<feature type="transmembrane region" description="Helical" evidence="12">
    <location>
        <begin position="484"/>
        <end position="508"/>
    </location>
</feature>
<comment type="subcellular location">
    <subcellularLocation>
        <location evidence="1">Membrane</location>
        <topology evidence="1">Multi-pass membrane protein</topology>
    </subcellularLocation>
</comment>
<feature type="binding site" evidence="8">
    <location>
        <position position="458"/>
    </location>
    <ligand>
        <name>Na(+)</name>
        <dbReference type="ChEBI" id="CHEBI:29101"/>
        <label>1</label>
    </ligand>
</feature>
<feature type="binding site" evidence="8">
    <location>
        <position position="454"/>
    </location>
    <ligand>
        <name>Na(+)</name>
        <dbReference type="ChEBI" id="CHEBI:29101"/>
        <label>1</label>
    </ligand>
</feature>
<evidence type="ECO:0000256" key="12">
    <source>
        <dbReference type="SAM" id="Phobius"/>
    </source>
</evidence>
<feature type="region of interest" description="Disordered" evidence="11">
    <location>
        <begin position="1"/>
        <end position="85"/>
    </location>
</feature>
<feature type="transmembrane region" description="Helical" evidence="12">
    <location>
        <begin position="122"/>
        <end position="142"/>
    </location>
</feature>
<evidence type="ECO:0000256" key="7">
    <source>
        <dbReference type="ARBA" id="ARBA00023136"/>
    </source>
</evidence>
<evidence type="ECO:0000256" key="10">
    <source>
        <dbReference type="RuleBase" id="RU003732"/>
    </source>
</evidence>
<feature type="compositionally biased region" description="Polar residues" evidence="11">
    <location>
        <begin position="63"/>
        <end position="81"/>
    </location>
</feature>
<evidence type="ECO:0000256" key="2">
    <source>
        <dbReference type="ARBA" id="ARBA00006459"/>
    </source>
</evidence>
<dbReference type="Proteomes" id="UP001487740">
    <property type="component" value="Unassembled WGS sequence"/>
</dbReference>
<feature type="binding site" evidence="8">
    <location>
        <position position="104"/>
    </location>
    <ligand>
        <name>Na(+)</name>
        <dbReference type="ChEBI" id="CHEBI:29101"/>
        <label>1</label>
    </ligand>
</feature>
<reference evidence="13 14" key="1">
    <citation type="submission" date="2023-03" db="EMBL/GenBank/DDBJ databases">
        <title>High-quality genome of Scylla paramamosain provides insights in environmental adaptation.</title>
        <authorList>
            <person name="Zhang L."/>
        </authorList>
    </citation>
    <scope>NUCLEOTIDE SEQUENCE [LARGE SCALE GENOMIC DNA]</scope>
    <source>
        <strain evidence="13">LZ_2023a</strain>
        <tissue evidence="13">Muscle</tissue>
    </source>
</reference>
<dbReference type="AlphaFoldDB" id="A0AAW0UUA4"/>
<feature type="transmembrane region" description="Helical" evidence="12">
    <location>
        <begin position="598"/>
        <end position="621"/>
    </location>
</feature>
<feature type="binding site" evidence="8">
    <location>
        <position position="457"/>
    </location>
    <ligand>
        <name>Na(+)</name>
        <dbReference type="ChEBI" id="CHEBI:29101"/>
        <label>1</label>
    </ligand>
</feature>
<evidence type="ECO:0000256" key="5">
    <source>
        <dbReference type="ARBA" id="ARBA00022847"/>
    </source>
</evidence>
<feature type="compositionally biased region" description="Polar residues" evidence="11">
    <location>
        <begin position="16"/>
        <end position="42"/>
    </location>
</feature>
<feature type="transmembrane region" description="Helical" evidence="12">
    <location>
        <begin position="555"/>
        <end position="578"/>
    </location>
</feature>
<feature type="transmembrane region" description="Helical" evidence="12">
    <location>
        <begin position="514"/>
        <end position="535"/>
    </location>
</feature>
<evidence type="ECO:0000256" key="4">
    <source>
        <dbReference type="ARBA" id="ARBA00022692"/>
    </source>
</evidence>
<dbReference type="Pfam" id="PF00209">
    <property type="entry name" value="SNF"/>
    <property type="match status" value="1"/>
</dbReference>
<evidence type="ECO:0000256" key="3">
    <source>
        <dbReference type="ARBA" id="ARBA00022448"/>
    </source>
</evidence>